<comment type="subcellular location">
    <subcellularLocation>
        <location evidence="1">Nucleus</location>
    </subcellularLocation>
</comment>
<dbReference type="GO" id="GO:0005634">
    <property type="term" value="C:nucleus"/>
    <property type="evidence" value="ECO:0007669"/>
    <property type="project" value="UniProtKB-SubCell"/>
</dbReference>
<dbReference type="CDD" id="cd12148">
    <property type="entry name" value="fungal_TF_MHR"/>
    <property type="match status" value="1"/>
</dbReference>
<sequence>MSEASASLPASISPAFAEPLALLSKGEPESCSFQALIWIENLDDLPSRQLKRKVDRLEALLRGLANTPGLPGAHTIPPPPTACSLPVPASPPPSVPQRPSSAPGSVETAMPPSPTMDERARSEACKALVRAFLSDEYVLDEPLLGIDPVALSAQLRAVGTCHLTAFPAHRIPTPASLHDTLSADDYRQTVQAVLPTRAQAYVALEAYLADGNSVLRLLNPPTFLRQCETFWATGRVPEANWLATYLIACASGLYGLDRSSEAGQDALPTGAPQELLARTWADAGRRVLSANKFLVKPTVEGIRAFSLLLPWWSAEGCRYFEEALTVSASVVASAYELNLHRDPDEVAAHLSPAEKNDRRRIFWTLYVFESMARPVLGKTYLPFDEDAITARYPDEPVEGETPSSPSSPNVIFTAAALNARVSRLMVRRQAVSRDDVLHALDELDSFIGRYEDRPLATAMSRYSYNRLYRFAARIGLSNREQDVAAAKHFRDLLLMVESMRRSPVRGNPLVLLRIVAAAIDAAVDLHATAAFPRSLRHQLANFVNSLRSPFYDPVLARMAARAIVILDHALDRHAQKESAHQQGWSDSASTMSLTPSKTTTPTTGGTYSDCTTFFPTDYSQHFPQLYQQPIFSAPPPAVSYFAYAPPPMHQHQHQPNPHPHFAVPPVPQTIRPTRPALSVYTTVAPPAQGTKLSTPIHSPWIDTATTPTRYAAAYQWTDRALM</sequence>
<evidence type="ECO:0000256" key="3">
    <source>
        <dbReference type="SAM" id="MobiDB-lite"/>
    </source>
</evidence>
<proteinExistence type="predicted"/>
<gene>
    <name evidence="5" type="ORF">Rt10032_c03g1349</name>
</gene>
<dbReference type="GO" id="GO:0006351">
    <property type="term" value="P:DNA-templated transcription"/>
    <property type="evidence" value="ECO:0007669"/>
    <property type="project" value="InterPro"/>
</dbReference>
<dbReference type="PANTHER" id="PTHR31001:SF89">
    <property type="entry name" value="ZN(2)-C6 FUNGAL-TYPE DOMAIN-CONTAINING PROTEIN"/>
    <property type="match status" value="1"/>
</dbReference>
<dbReference type="Proteomes" id="UP000321518">
    <property type="component" value="Unassembled WGS sequence"/>
</dbReference>
<feature type="region of interest" description="Disordered" evidence="3">
    <location>
        <begin position="68"/>
        <end position="117"/>
    </location>
</feature>
<evidence type="ECO:0000313" key="5">
    <source>
        <dbReference type="EMBL" id="GEM07332.1"/>
    </source>
</evidence>
<reference evidence="5 6" key="1">
    <citation type="submission" date="2019-07" db="EMBL/GenBank/DDBJ databases">
        <title>Rhodotorula toruloides NBRC10032 genome sequencing.</title>
        <authorList>
            <person name="Shida Y."/>
            <person name="Takaku H."/>
            <person name="Ogasawara W."/>
            <person name="Mori K."/>
        </authorList>
    </citation>
    <scope>NUCLEOTIDE SEQUENCE [LARGE SCALE GENOMIC DNA]</scope>
    <source>
        <strain evidence="5 6">NBRC10032</strain>
    </source>
</reference>
<organism evidence="5 6">
    <name type="scientific">Rhodotorula toruloides</name>
    <name type="common">Yeast</name>
    <name type="synonym">Rhodosporidium toruloides</name>
    <dbReference type="NCBI Taxonomy" id="5286"/>
    <lineage>
        <taxon>Eukaryota</taxon>
        <taxon>Fungi</taxon>
        <taxon>Dikarya</taxon>
        <taxon>Basidiomycota</taxon>
        <taxon>Pucciniomycotina</taxon>
        <taxon>Microbotryomycetes</taxon>
        <taxon>Sporidiobolales</taxon>
        <taxon>Sporidiobolaceae</taxon>
        <taxon>Rhodotorula</taxon>
    </lineage>
</organism>
<dbReference type="Pfam" id="PF04082">
    <property type="entry name" value="Fungal_trans"/>
    <property type="match status" value="1"/>
</dbReference>
<evidence type="ECO:0000256" key="1">
    <source>
        <dbReference type="ARBA" id="ARBA00004123"/>
    </source>
</evidence>
<dbReference type="EMBL" id="BJWK01000003">
    <property type="protein sequence ID" value="GEM07332.1"/>
    <property type="molecule type" value="Genomic_DNA"/>
</dbReference>
<name>A0A511KAH6_RHOTO</name>
<protein>
    <submittedName>
        <fullName evidence="5">Fungal specific transcription factor</fullName>
    </submittedName>
</protein>
<dbReference type="GO" id="GO:0008270">
    <property type="term" value="F:zinc ion binding"/>
    <property type="evidence" value="ECO:0007669"/>
    <property type="project" value="InterPro"/>
</dbReference>
<accession>A0A511KAH6</accession>
<dbReference type="PANTHER" id="PTHR31001">
    <property type="entry name" value="UNCHARACTERIZED TRANSCRIPTIONAL REGULATORY PROTEIN"/>
    <property type="match status" value="1"/>
</dbReference>
<keyword evidence="2" id="KW-0539">Nucleus</keyword>
<evidence type="ECO:0000256" key="2">
    <source>
        <dbReference type="ARBA" id="ARBA00023242"/>
    </source>
</evidence>
<dbReference type="OrthoDB" id="3364175at2759"/>
<dbReference type="AlphaFoldDB" id="A0A511KAH6"/>
<comment type="caution">
    <text evidence="5">The sequence shown here is derived from an EMBL/GenBank/DDBJ whole genome shotgun (WGS) entry which is preliminary data.</text>
</comment>
<feature type="region of interest" description="Disordered" evidence="3">
    <location>
        <begin position="576"/>
        <end position="606"/>
    </location>
</feature>
<evidence type="ECO:0000313" key="6">
    <source>
        <dbReference type="Proteomes" id="UP000321518"/>
    </source>
</evidence>
<dbReference type="InterPro" id="IPR050613">
    <property type="entry name" value="Sec_Metabolite_Reg"/>
</dbReference>
<feature type="domain" description="Xylanolytic transcriptional activator regulatory" evidence="4">
    <location>
        <begin position="320"/>
        <end position="405"/>
    </location>
</feature>
<dbReference type="InterPro" id="IPR007219">
    <property type="entry name" value="XnlR_reg_dom"/>
</dbReference>
<dbReference type="GO" id="GO:0003677">
    <property type="term" value="F:DNA binding"/>
    <property type="evidence" value="ECO:0007669"/>
    <property type="project" value="InterPro"/>
</dbReference>
<feature type="compositionally biased region" description="Low complexity" evidence="3">
    <location>
        <begin position="589"/>
        <end position="606"/>
    </location>
</feature>
<evidence type="ECO:0000259" key="4">
    <source>
        <dbReference type="Pfam" id="PF04082"/>
    </source>
</evidence>